<dbReference type="RefSeq" id="WP_161674049.1">
    <property type="nucleotide sequence ID" value="NZ_JAABLP010000001.1"/>
</dbReference>
<evidence type="ECO:0000313" key="1">
    <source>
        <dbReference type="EMBL" id="NBN62797.1"/>
    </source>
</evidence>
<evidence type="ECO:0008006" key="3">
    <source>
        <dbReference type="Google" id="ProtNLM"/>
    </source>
</evidence>
<organism evidence="1 2">
    <name type="scientific">Pannonibacter tanglangensis</name>
    <dbReference type="NCBI Taxonomy" id="2750084"/>
    <lineage>
        <taxon>Bacteria</taxon>
        <taxon>Pseudomonadati</taxon>
        <taxon>Pseudomonadota</taxon>
        <taxon>Alphaproteobacteria</taxon>
        <taxon>Hyphomicrobiales</taxon>
        <taxon>Stappiaceae</taxon>
        <taxon>Pannonibacter</taxon>
    </lineage>
</organism>
<keyword evidence="2" id="KW-1185">Reference proteome</keyword>
<proteinExistence type="predicted"/>
<name>A0ABW9ZFN1_9HYPH</name>
<reference evidence="1 2" key="1">
    <citation type="submission" date="2020-01" db="EMBL/GenBank/DDBJ databases">
        <authorList>
            <person name="Peng S.Y."/>
            <person name="Li J."/>
            <person name="Wang M."/>
            <person name="Wang L."/>
            <person name="Wang C.Q."/>
            <person name="Wang J.R."/>
        </authorList>
    </citation>
    <scope>NUCLEOTIDE SEQUENCE [LARGE SCALE GENOMIC DNA]</scope>
    <source>
        <strain evidence="1 2">XCT-34</strain>
    </source>
</reference>
<dbReference type="EMBL" id="JAABLP010000001">
    <property type="protein sequence ID" value="NBN62797.1"/>
    <property type="molecule type" value="Genomic_DNA"/>
</dbReference>
<comment type="caution">
    <text evidence="1">The sequence shown here is derived from an EMBL/GenBank/DDBJ whole genome shotgun (WGS) entry which is preliminary data.</text>
</comment>
<gene>
    <name evidence="1" type="ORF">GWI71_03800</name>
</gene>
<accession>A0ABW9ZFN1</accession>
<evidence type="ECO:0000313" key="2">
    <source>
        <dbReference type="Proteomes" id="UP000541347"/>
    </source>
</evidence>
<sequence length="198" mass="22107">MTDLRITWDNIEDLRRFHEAVQQIGSNAMAQIAPRAINRAGSMARTRVIRALAKQTGLKQKVIRKAVRTRSAWGSDYGASYDYELITSGGEIDLKHFDPREVEGGTMAKPFGRQTMYPDAFMRGGVFPTHRVALRKVKGVVVRKTDARMPIMKAHSGVWIPKEMVQGETAQAFASTVAEVLPRRLAHEMNRLTGGVIT</sequence>
<dbReference type="Proteomes" id="UP000541347">
    <property type="component" value="Unassembled WGS sequence"/>
</dbReference>
<protein>
    <recommendedName>
        <fullName evidence="3">Minor tail protein Z (GPZ)</fullName>
    </recommendedName>
</protein>